<keyword evidence="8" id="KW-1185">Reference proteome</keyword>
<evidence type="ECO:0000256" key="4">
    <source>
        <dbReference type="ARBA" id="ARBA00022989"/>
    </source>
</evidence>
<evidence type="ECO:0000313" key="7">
    <source>
        <dbReference type="EMBL" id="KAK6920264.1"/>
    </source>
</evidence>
<feature type="transmembrane region" description="Helical" evidence="6">
    <location>
        <begin position="221"/>
        <end position="238"/>
    </location>
</feature>
<feature type="transmembrane region" description="Helical" evidence="6">
    <location>
        <begin position="137"/>
        <end position="153"/>
    </location>
</feature>
<dbReference type="Proteomes" id="UP001370490">
    <property type="component" value="Unassembled WGS sequence"/>
</dbReference>
<dbReference type="PANTHER" id="PTHR12290">
    <property type="entry name" value="CORNICHON-RELATED"/>
    <property type="match status" value="1"/>
</dbReference>
<dbReference type="AlphaFoldDB" id="A0AAN8YYV5"/>
<gene>
    <name evidence="7" type="ORF">RJ641_016168</name>
</gene>
<keyword evidence="5 6" id="KW-0472">Membrane</keyword>
<dbReference type="Pfam" id="PF03311">
    <property type="entry name" value="Cornichon"/>
    <property type="match status" value="1"/>
</dbReference>
<proteinExistence type="inferred from homology"/>
<protein>
    <submittedName>
        <fullName evidence="7">Cornichon</fullName>
    </submittedName>
</protein>
<keyword evidence="3 6" id="KW-0812">Transmembrane</keyword>
<evidence type="ECO:0000256" key="5">
    <source>
        <dbReference type="ARBA" id="ARBA00023136"/>
    </source>
</evidence>
<comment type="subcellular location">
    <subcellularLocation>
        <location evidence="1">Membrane</location>
        <topology evidence="1">Multi-pass membrane protein</topology>
    </subcellularLocation>
</comment>
<feature type="transmembrane region" description="Helical" evidence="6">
    <location>
        <begin position="57"/>
        <end position="85"/>
    </location>
</feature>
<dbReference type="SMART" id="SM01398">
    <property type="entry name" value="Cornichon"/>
    <property type="match status" value="1"/>
</dbReference>
<accession>A0AAN8YYV5</accession>
<dbReference type="InterPro" id="IPR003377">
    <property type="entry name" value="Cornichon"/>
</dbReference>
<comment type="similarity">
    <text evidence="2">Belongs to the cornichon family.</text>
</comment>
<feature type="transmembrane region" description="Helical" evidence="6">
    <location>
        <begin position="115"/>
        <end position="131"/>
    </location>
</feature>
<evidence type="ECO:0000256" key="6">
    <source>
        <dbReference type="SAM" id="Phobius"/>
    </source>
</evidence>
<sequence length="266" mass="30943">MEETIINLLGWLLSFVLLVIVLGIVVYQYICLMDLEFDYINPYDLAYRINQVVLPEFVTQAILCSLHLIAGHWLLFLMSLPYLYYNVKSYTNRKHLIDVTEVFNQLNRELKQKKYKIFYLIFLMMLSIFWYADETTLFAFSFATLAGCNLGYGKERSAAFTFDNFGLACRNFSLKWSGLQSDVYTHRLVITTEPLLAEKLVVLRGIKAYDSSYHYPMRQQLVLSLLLANLAVIGNYMFPGQPFSLVRIAAFPLTLDFRILIHEENN</sequence>
<feature type="transmembrane region" description="Helical" evidence="6">
    <location>
        <begin position="7"/>
        <end position="30"/>
    </location>
</feature>
<organism evidence="7 8">
    <name type="scientific">Dillenia turbinata</name>
    <dbReference type="NCBI Taxonomy" id="194707"/>
    <lineage>
        <taxon>Eukaryota</taxon>
        <taxon>Viridiplantae</taxon>
        <taxon>Streptophyta</taxon>
        <taxon>Embryophyta</taxon>
        <taxon>Tracheophyta</taxon>
        <taxon>Spermatophyta</taxon>
        <taxon>Magnoliopsida</taxon>
        <taxon>eudicotyledons</taxon>
        <taxon>Gunneridae</taxon>
        <taxon>Pentapetalae</taxon>
        <taxon>Dilleniales</taxon>
        <taxon>Dilleniaceae</taxon>
        <taxon>Dillenia</taxon>
    </lineage>
</organism>
<evidence type="ECO:0000256" key="2">
    <source>
        <dbReference type="ARBA" id="ARBA00010095"/>
    </source>
</evidence>
<evidence type="ECO:0000313" key="8">
    <source>
        <dbReference type="Proteomes" id="UP001370490"/>
    </source>
</evidence>
<dbReference type="EMBL" id="JBAMMX010000021">
    <property type="protein sequence ID" value="KAK6920264.1"/>
    <property type="molecule type" value="Genomic_DNA"/>
</dbReference>
<reference evidence="7 8" key="1">
    <citation type="submission" date="2023-12" db="EMBL/GenBank/DDBJ databases">
        <title>A high-quality genome assembly for Dillenia turbinata (Dilleniales).</title>
        <authorList>
            <person name="Chanderbali A."/>
        </authorList>
    </citation>
    <scope>NUCLEOTIDE SEQUENCE [LARGE SCALE GENOMIC DNA]</scope>
    <source>
        <strain evidence="7">LSX21</strain>
        <tissue evidence="7">Leaf</tissue>
    </source>
</reference>
<evidence type="ECO:0000256" key="3">
    <source>
        <dbReference type="ARBA" id="ARBA00022692"/>
    </source>
</evidence>
<keyword evidence="4 6" id="KW-1133">Transmembrane helix</keyword>
<evidence type="ECO:0000256" key="1">
    <source>
        <dbReference type="ARBA" id="ARBA00004141"/>
    </source>
</evidence>
<dbReference type="GO" id="GO:0016192">
    <property type="term" value="P:vesicle-mediated transport"/>
    <property type="evidence" value="ECO:0007669"/>
    <property type="project" value="InterPro"/>
</dbReference>
<comment type="caution">
    <text evidence="7">The sequence shown here is derived from an EMBL/GenBank/DDBJ whole genome shotgun (WGS) entry which is preliminary data.</text>
</comment>
<name>A0AAN8YYV5_9MAGN</name>
<dbReference type="GO" id="GO:0016020">
    <property type="term" value="C:membrane"/>
    <property type="evidence" value="ECO:0007669"/>
    <property type="project" value="UniProtKB-SubCell"/>
</dbReference>